<proteinExistence type="predicted"/>
<sequence>MRERHIAGILNGCEQLMEAAQKGAIAQVDRLLSRGVSLDCRDDNRRTFTILAAENGNAGLLGVAIRHNADLNVADNDGETALMKAVYGRHRDVAELLISNGADRDLRNNEGMTALEIAQEMEYDDMVDLFSSQFAGPPIPVEEKISMDPDDDGPTTDGPAGAVGSAIAAAVAASPEPRSYVQKLDLESIPEVADSPFFKRQPEPEAAQEQQVNETETEQNDSIVPTGESAAGAPKPKPTVSQMVATVKTFLVTYVIMGLEAIGDYLLENVFDGNYKKALSKDPYKGTSLSDIADHKDMPLSRQRLGECVRVAAETQELKSFGLESDFLTYYHKLEISRVKSPEERLKLAQEANGKALTVREVRDRVRKLTGKAVSADKRMAQAVIKQLGVFSQMTVDEETREFLKDKDRLKEALTTGETAKLLDHSEKFREAVGESEEILHRLEKTLVEIVVERRQEDETDSE</sequence>
<dbReference type="InterPro" id="IPR036770">
    <property type="entry name" value="Ankyrin_rpt-contain_sf"/>
</dbReference>
<evidence type="ECO:0000313" key="5">
    <source>
        <dbReference type="EMBL" id="MBI5249607.1"/>
    </source>
</evidence>
<dbReference type="EMBL" id="JACRDE010000241">
    <property type="protein sequence ID" value="MBI5249607.1"/>
    <property type="molecule type" value="Genomic_DNA"/>
</dbReference>
<keyword evidence="2 3" id="KW-0040">ANK repeat</keyword>
<evidence type="ECO:0000256" key="4">
    <source>
        <dbReference type="SAM" id="MobiDB-lite"/>
    </source>
</evidence>
<dbReference type="SMART" id="SM00248">
    <property type="entry name" value="ANK"/>
    <property type="match status" value="4"/>
</dbReference>
<dbReference type="PANTHER" id="PTHR24171:SF9">
    <property type="entry name" value="ANKYRIN REPEAT DOMAIN-CONTAINING PROTEIN 39"/>
    <property type="match status" value="1"/>
</dbReference>
<dbReference type="Gene3D" id="1.25.40.20">
    <property type="entry name" value="Ankyrin repeat-containing domain"/>
    <property type="match status" value="1"/>
</dbReference>
<dbReference type="Proteomes" id="UP000807825">
    <property type="component" value="Unassembled WGS sequence"/>
</dbReference>
<dbReference type="InterPro" id="IPR002110">
    <property type="entry name" value="Ankyrin_rpt"/>
</dbReference>
<dbReference type="PROSITE" id="PS50297">
    <property type="entry name" value="ANK_REP_REGION"/>
    <property type="match status" value="1"/>
</dbReference>
<feature type="region of interest" description="Disordered" evidence="4">
    <location>
        <begin position="138"/>
        <end position="162"/>
    </location>
</feature>
<accession>A0A9D6V5R5</accession>
<reference evidence="5" key="1">
    <citation type="submission" date="2020-07" db="EMBL/GenBank/DDBJ databases">
        <title>Huge and variable diversity of episymbiotic CPR bacteria and DPANN archaea in groundwater ecosystems.</title>
        <authorList>
            <person name="He C.Y."/>
            <person name="Keren R."/>
            <person name="Whittaker M."/>
            <person name="Farag I.F."/>
            <person name="Doudna J."/>
            <person name="Cate J.H.D."/>
            <person name="Banfield J.F."/>
        </authorList>
    </citation>
    <scope>NUCLEOTIDE SEQUENCE</scope>
    <source>
        <strain evidence="5">NC_groundwater_1664_Pr3_B-0.1um_52_9</strain>
    </source>
</reference>
<evidence type="ECO:0000313" key="6">
    <source>
        <dbReference type="Proteomes" id="UP000807825"/>
    </source>
</evidence>
<comment type="caution">
    <text evidence="5">The sequence shown here is derived from an EMBL/GenBank/DDBJ whole genome shotgun (WGS) entry which is preliminary data.</text>
</comment>
<gene>
    <name evidence="5" type="ORF">HY912_08940</name>
</gene>
<dbReference type="Pfam" id="PF12796">
    <property type="entry name" value="Ank_2"/>
    <property type="match status" value="1"/>
</dbReference>
<dbReference type="PROSITE" id="PS50088">
    <property type="entry name" value="ANK_REPEAT"/>
    <property type="match status" value="2"/>
</dbReference>
<keyword evidence="1" id="KW-0677">Repeat</keyword>
<protein>
    <submittedName>
        <fullName evidence="5">Ankyrin repeat domain-containing protein</fullName>
    </submittedName>
</protein>
<feature type="region of interest" description="Disordered" evidence="4">
    <location>
        <begin position="201"/>
        <end position="238"/>
    </location>
</feature>
<evidence type="ECO:0000256" key="3">
    <source>
        <dbReference type="PROSITE-ProRule" id="PRU00023"/>
    </source>
</evidence>
<feature type="compositionally biased region" description="Low complexity" evidence="4">
    <location>
        <begin position="204"/>
        <end position="214"/>
    </location>
</feature>
<name>A0A9D6V5R5_9BACT</name>
<dbReference type="AlphaFoldDB" id="A0A9D6V5R5"/>
<dbReference type="SUPFAM" id="SSF48403">
    <property type="entry name" value="Ankyrin repeat"/>
    <property type="match status" value="1"/>
</dbReference>
<feature type="repeat" description="ANK" evidence="3">
    <location>
        <begin position="77"/>
        <end position="109"/>
    </location>
</feature>
<dbReference type="PANTHER" id="PTHR24171">
    <property type="entry name" value="ANKYRIN REPEAT DOMAIN-CONTAINING PROTEIN 39-RELATED"/>
    <property type="match status" value="1"/>
</dbReference>
<evidence type="ECO:0000256" key="1">
    <source>
        <dbReference type="ARBA" id="ARBA00022737"/>
    </source>
</evidence>
<evidence type="ECO:0000256" key="2">
    <source>
        <dbReference type="ARBA" id="ARBA00023043"/>
    </source>
</evidence>
<feature type="repeat" description="ANK" evidence="3">
    <location>
        <begin position="11"/>
        <end position="43"/>
    </location>
</feature>
<organism evidence="5 6">
    <name type="scientific">Desulfomonile tiedjei</name>
    <dbReference type="NCBI Taxonomy" id="2358"/>
    <lineage>
        <taxon>Bacteria</taxon>
        <taxon>Pseudomonadati</taxon>
        <taxon>Thermodesulfobacteriota</taxon>
        <taxon>Desulfomonilia</taxon>
        <taxon>Desulfomonilales</taxon>
        <taxon>Desulfomonilaceae</taxon>
        <taxon>Desulfomonile</taxon>
    </lineage>
</organism>